<keyword evidence="11" id="KW-0407">Ion channel</keyword>
<dbReference type="GO" id="GO:0008076">
    <property type="term" value="C:voltage-gated potassium channel complex"/>
    <property type="evidence" value="ECO:0007669"/>
    <property type="project" value="InterPro"/>
</dbReference>
<keyword evidence="10 12" id="KW-0472">Membrane</keyword>
<feature type="transmembrane region" description="Helical" evidence="12">
    <location>
        <begin position="155"/>
        <end position="176"/>
    </location>
</feature>
<dbReference type="SUPFAM" id="SSF81324">
    <property type="entry name" value="Voltage-gated potassium channels"/>
    <property type="match status" value="1"/>
</dbReference>
<comment type="subcellular location">
    <subcellularLocation>
        <location evidence="1">Membrane</location>
        <topology evidence="1">Multi-pass membrane protein</topology>
    </subcellularLocation>
</comment>
<evidence type="ECO:0000313" key="15">
    <source>
        <dbReference type="Proteomes" id="UP000291106"/>
    </source>
</evidence>
<keyword evidence="7" id="KW-0630">Potassium</keyword>
<dbReference type="InterPro" id="IPR027359">
    <property type="entry name" value="Volt_channel_dom_sf"/>
</dbReference>
<dbReference type="PANTHER" id="PTHR11537">
    <property type="entry name" value="VOLTAGE-GATED POTASSIUM CHANNEL"/>
    <property type="match status" value="1"/>
</dbReference>
<dbReference type="GO" id="GO:0001508">
    <property type="term" value="P:action potential"/>
    <property type="evidence" value="ECO:0007669"/>
    <property type="project" value="TreeGrafter"/>
</dbReference>
<dbReference type="RefSeq" id="WP_130602347.1">
    <property type="nucleotide sequence ID" value="NZ_CP036200.1"/>
</dbReference>
<dbReference type="Gene3D" id="1.10.287.70">
    <property type="match status" value="1"/>
</dbReference>
<dbReference type="InterPro" id="IPR028325">
    <property type="entry name" value="VG_K_chnl"/>
</dbReference>
<protein>
    <submittedName>
        <fullName evidence="14">Ion transporter</fullName>
    </submittedName>
</protein>
<keyword evidence="15" id="KW-1185">Reference proteome</keyword>
<proteinExistence type="predicted"/>
<keyword evidence="3" id="KW-0633">Potassium transport</keyword>
<evidence type="ECO:0000256" key="1">
    <source>
        <dbReference type="ARBA" id="ARBA00004141"/>
    </source>
</evidence>
<dbReference type="EMBL" id="CP036200">
    <property type="protein sequence ID" value="QBF84337.1"/>
    <property type="molecule type" value="Genomic_DNA"/>
</dbReference>
<keyword evidence="9" id="KW-0406">Ion transport</keyword>
<evidence type="ECO:0000256" key="10">
    <source>
        <dbReference type="ARBA" id="ARBA00023136"/>
    </source>
</evidence>
<evidence type="ECO:0000256" key="5">
    <source>
        <dbReference type="ARBA" id="ARBA00022826"/>
    </source>
</evidence>
<keyword evidence="2" id="KW-0813">Transport</keyword>
<evidence type="ECO:0000256" key="11">
    <source>
        <dbReference type="ARBA" id="ARBA00023303"/>
    </source>
</evidence>
<evidence type="ECO:0000256" key="3">
    <source>
        <dbReference type="ARBA" id="ARBA00022538"/>
    </source>
</evidence>
<dbReference type="OrthoDB" id="9799090at2"/>
<keyword evidence="4 12" id="KW-0812">Transmembrane</keyword>
<feature type="transmembrane region" description="Helical" evidence="12">
    <location>
        <begin position="29"/>
        <end position="47"/>
    </location>
</feature>
<evidence type="ECO:0000256" key="8">
    <source>
        <dbReference type="ARBA" id="ARBA00022989"/>
    </source>
</evidence>
<name>A0A411PLE8_9GAMM</name>
<gene>
    <name evidence="14" type="ORF">EXU30_17915</name>
</gene>
<organism evidence="14 15">
    <name type="scientific">Shewanella maritima</name>
    <dbReference type="NCBI Taxonomy" id="2520507"/>
    <lineage>
        <taxon>Bacteria</taxon>
        <taxon>Pseudomonadati</taxon>
        <taxon>Pseudomonadota</taxon>
        <taxon>Gammaproteobacteria</taxon>
        <taxon>Alteromonadales</taxon>
        <taxon>Shewanellaceae</taxon>
        <taxon>Shewanella</taxon>
    </lineage>
</organism>
<reference evidence="14 15" key="1">
    <citation type="submission" date="2019-02" db="EMBL/GenBank/DDBJ databases">
        <title>Shewanella sp. D4-2 isolated from Dokdo Island.</title>
        <authorList>
            <person name="Baek K."/>
        </authorList>
    </citation>
    <scope>NUCLEOTIDE SEQUENCE [LARGE SCALE GENOMIC DNA]</scope>
    <source>
        <strain evidence="14 15">D4-2</strain>
    </source>
</reference>
<feature type="transmembrane region" description="Helical" evidence="12">
    <location>
        <begin position="214"/>
        <end position="236"/>
    </location>
</feature>
<dbReference type="Proteomes" id="UP000291106">
    <property type="component" value="Chromosome"/>
</dbReference>
<accession>A0A411PLE8</accession>
<evidence type="ECO:0000256" key="12">
    <source>
        <dbReference type="SAM" id="Phobius"/>
    </source>
</evidence>
<sequence>MGAPADNDTPLKQQLRGIIFGTNTTAGRYFDLILMVCIILSVGLILIDTIEPIHQAYGGVIRVAEWIFTIIFTIEYLVRLYCSINRWHYARSFFGVVDLVSILPSYLALIFPGANFALAIRILRLFRIFRVLKLLRYLSEGNILLRAMVHSSRKIFIFFFSVSLIVLVLSVIMYVIEGPQNGFSSIPKAMYWTIVTITTVGYGDITPQTSLGQAIAAATMLIGYSILAIPTGILTAEISQEMGRERDLRKCSNCGHKGHDKNASYCNHCGTELESLELEIEQKD</sequence>
<dbReference type="Gene3D" id="1.20.120.350">
    <property type="entry name" value="Voltage-gated potassium channels. Chain C"/>
    <property type="match status" value="1"/>
</dbReference>
<dbReference type="PRINTS" id="PR00169">
    <property type="entry name" value="KCHANNEL"/>
</dbReference>
<dbReference type="GO" id="GO:0005249">
    <property type="term" value="F:voltage-gated potassium channel activity"/>
    <property type="evidence" value="ECO:0007669"/>
    <property type="project" value="InterPro"/>
</dbReference>
<dbReference type="KEGG" id="smai:EXU30_17915"/>
<keyword evidence="5" id="KW-0631">Potassium channel</keyword>
<feature type="domain" description="Ion transport" evidence="13">
    <location>
        <begin position="28"/>
        <end position="241"/>
    </location>
</feature>
<evidence type="ECO:0000256" key="9">
    <source>
        <dbReference type="ARBA" id="ARBA00023065"/>
    </source>
</evidence>
<evidence type="ECO:0000256" key="6">
    <source>
        <dbReference type="ARBA" id="ARBA00022882"/>
    </source>
</evidence>
<evidence type="ECO:0000313" key="14">
    <source>
        <dbReference type="EMBL" id="QBF84337.1"/>
    </source>
</evidence>
<keyword evidence="8 12" id="KW-1133">Transmembrane helix</keyword>
<evidence type="ECO:0000256" key="4">
    <source>
        <dbReference type="ARBA" id="ARBA00022692"/>
    </source>
</evidence>
<evidence type="ECO:0000256" key="2">
    <source>
        <dbReference type="ARBA" id="ARBA00022448"/>
    </source>
</evidence>
<dbReference type="Pfam" id="PF00520">
    <property type="entry name" value="Ion_trans"/>
    <property type="match status" value="1"/>
</dbReference>
<feature type="transmembrane region" description="Helical" evidence="12">
    <location>
        <begin position="59"/>
        <end position="81"/>
    </location>
</feature>
<evidence type="ECO:0000259" key="13">
    <source>
        <dbReference type="Pfam" id="PF00520"/>
    </source>
</evidence>
<evidence type="ECO:0000256" key="7">
    <source>
        <dbReference type="ARBA" id="ARBA00022958"/>
    </source>
</evidence>
<keyword evidence="6" id="KW-0851">Voltage-gated channel</keyword>
<dbReference type="InterPro" id="IPR005821">
    <property type="entry name" value="Ion_trans_dom"/>
</dbReference>
<feature type="transmembrane region" description="Helical" evidence="12">
    <location>
        <begin position="101"/>
        <end position="123"/>
    </location>
</feature>
<dbReference type="PANTHER" id="PTHR11537:SF254">
    <property type="entry name" value="POTASSIUM VOLTAGE-GATED CHANNEL PROTEIN SHAB"/>
    <property type="match status" value="1"/>
</dbReference>
<dbReference type="AlphaFoldDB" id="A0A411PLE8"/>